<accession>A0A139MVT7</accession>
<comment type="similarity">
    <text evidence="1">Belongs to the DnaB/DnaD family.</text>
</comment>
<dbReference type="SUPFAM" id="SSF158499">
    <property type="entry name" value="DnaD domain-like"/>
    <property type="match status" value="1"/>
</dbReference>
<dbReference type="InterPro" id="IPR053162">
    <property type="entry name" value="DnaD"/>
</dbReference>
<gene>
    <name evidence="5" type="ORF">SGADD02_01280</name>
</gene>
<feature type="domain" description="DnaB/C C-terminal" evidence="3">
    <location>
        <begin position="176"/>
        <end position="243"/>
    </location>
</feature>
<reference evidence="5 6" key="1">
    <citation type="submission" date="2016-01" db="EMBL/GenBank/DDBJ databases">
        <title>Highly variable Streptococcus oralis are common among viridans streptococci isolated from primates.</title>
        <authorList>
            <person name="Denapaite D."/>
            <person name="Rieger M."/>
            <person name="Koendgen S."/>
            <person name="Brueckner R."/>
            <person name="Ochigava I."/>
            <person name="Kappeler P."/>
            <person name="Maetz-Rensing K."/>
            <person name="Leendertz F."/>
            <person name="Hakenbeck R."/>
        </authorList>
    </citation>
    <scope>NUCLEOTIDE SEQUENCE [LARGE SCALE GENOMIC DNA]</scope>
    <source>
        <strain evidence="5 6">DD02</strain>
    </source>
</reference>
<evidence type="ECO:0000259" key="3">
    <source>
        <dbReference type="Pfam" id="PF07261"/>
    </source>
</evidence>
<dbReference type="PANTHER" id="PTHR37293">
    <property type="entry name" value="PHAGE REPLICATION PROTEIN-RELATED"/>
    <property type="match status" value="1"/>
</dbReference>
<dbReference type="NCBIfam" id="TIGR01714">
    <property type="entry name" value="phage_rep_org_N"/>
    <property type="match status" value="1"/>
</dbReference>
<dbReference type="AlphaFoldDB" id="A0A139MVT7"/>
<dbReference type="NCBIfam" id="TIGR01446">
    <property type="entry name" value="DnaD_dom"/>
    <property type="match status" value="1"/>
</dbReference>
<sequence length="272" mass="31913">MTKNKTKIYFWLRLDNNFFKNLAIKQLRRMSGGDTYVIIYQKMMLQSLENQGFIYFEGVLDSLAEEIAMALDESVEDVQVTIAYFQSKGLLQIGEENEIFLEQVPMLLDQETNWNRYKRQQNKKLEKFQPLSNHLPTDIDIDKEKKLDLKLDIKSEVDTRENQSATADEKSEFNIFEYYQSRIGVLDGYQLQKLRDFIEIDNLEPKLVKRAIDRAADNSKRNFGYINSILKNWVQNGIRSIVQQDEEQRRFEESKTKPDNDSVGFGIQGSGY</sequence>
<feature type="domain" description="Phage replisome organiser N-terminal" evidence="4">
    <location>
        <begin position="11"/>
        <end position="122"/>
    </location>
</feature>
<dbReference type="PANTHER" id="PTHR37293:SF6">
    <property type="entry name" value="DNA REPLICATION PROTEIN DNAD"/>
    <property type="match status" value="1"/>
</dbReference>
<dbReference type="Gene3D" id="1.10.10.630">
    <property type="entry name" value="DnaD domain-like"/>
    <property type="match status" value="1"/>
</dbReference>
<evidence type="ECO:0000256" key="1">
    <source>
        <dbReference type="ARBA" id="ARBA00093462"/>
    </source>
</evidence>
<dbReference type="RefSeq" id="WP_061458786.1">
    <property type="nucleotide sequence ID" value="NZ_KQ968748.1"/>
</dbReference>
<dbReference type="InterPro" id="IPR034829">
    <property type="entry name" value="DnaD-like_sf"/>
</dbReference>
<dbReference type="Pfam" id="PF09681">
    <property type="entry name" value="Phage_rep_org_N"/>
    <property type="match status" value="1"/>
</dbReference>
<evidence type="ECO:0000259" key="4">
    <source>
        <dbReference type="Pfam" id="PF09681"/>
    </source>
</evidence>
<comment type="caution">
    <text evidence="5">The sequence shown here is derived from an EMBL/GenBank/DDBJ whole genome shotgun (WGS) entry which is preliminary data.</text>
</comment>
<evidence type="ECO:0000256" key="2">
    <source>
        <dbReference type="SAM" id="MobiDB-lite"/>
    </source>
</evidence>
<dbReference type="EMBL" id="LQOF01000288">
    <property type="protein sequence ID" value="KXT67644.1"/>
    <property type="molecule type" value="Genomic_DNA"/>
</dbReference>
<evidence type="ECO:0000313" key="5">
    <source>
        <dbReference type="EMBL" id="KXT67644.1"/>
    </source>
</evidence>
<name>A0A139MVT7_9STRE</name>
<proteinExistence type="inferred from homology"/>
<feature type="compositionally biased region" description="Basic and acidic residues" evidence="2">
    <location>
        <begin position="251"/>
        <end position="260"/>
    </location>
</feature>
<feature type="region of interest" description="Disordered" evidence="2">
    <location>
        <begin position="251"/>
        <end position="272"/>
    </location>
</feature>
<evidence type="ECO:0000313" key="6">
    <source>
        <dbReference type="Proteomes" id="UP000070198"/>
    </source>
</evidence>
<dbReference type="InterPro" id="IPR010056">
    <property type="entry name" value="Phage_rep_org__N"/>
</dbReference>
<dbReference type="Proteomes" id="UP000070198">
    <property type="component" value="Unassembled WGS sequence"/>
</dbReference>
<protein>
    <submittedName>
        <fullName evidence="5">DNA replication protein, phage-associated</fullName>
    </submittedName>
</protein>
<dbReference type="PATRIC" id="fig|315405.11.peg.1526"/>
<dbReference type="InterPro" id="IPR006343">
    <property type="entry name" value="DnaB/C_C"/>
</dbReference>
<dbReference type="Pfam" id="PF07261">
    <property type="entry name" value="DnaB_2"/>
    <property type="match status" value="1"/>
</dbReference>
<organism evidence="5 6">
    <name type="scientific">Streptococcus gallolyticus</name>
    <dbReference type="NCBI Taxonomy" id="315405"/>
    <lineage>
        <taxon>Bacteria</taxon>
        <taxon>Bacillati</taxon>
        <taxon>Bacillota</taxon>
        <taxon>Bacilli</taxon>
        <taxon>Lactobacillales</taxon>
        <taxon>Streptococcaceae</taxon>
        <taxon>Streptococcus</taxon>
    </lineage>
</organism>